<proteinExistence type="predicted"/>
<organism evidence="2 3">
    <name type="scientific">Fodinicola feengrottensis</name>
    <dbReference type="NCBI Taxonomy" id="435914"/>
    <lineage>
        <taxon>Bacteria</taxon>
        <taxon>Bacillati</taxon>
        <taxon>Actinomycetota</taxon>
        <taxon>Actinomycetes</taxon>
        <taxon>Mycobacteriales</taxon>
        <taxon>Fodinicola</taxon>
    </lineage>
</organism>
<feature type="domain" description="HTH marR-type" evidence="1">
    <location>
        <begin position="40"/>
        <end position="85"/>
    </location>
</feature>
<evidence type="ECO:0000259" key="1">
    <source>
        <dbReference type="Pfam" id="PF12802"/>
    </source>
</evidence>
<dbReference type="InterPro" id="IPR036390">
    <property type="entry name" value="WH_DNA-bd_sf"/>
</dbReference>
<reference evidence="3" key="1">
    <citation type="journal article" date="2019" name="Int. J. Syst. Evol. Microbiol.">
        <title>The Global Catalogue of Microorganisms (GCM) 10K type strain sequencing project: providing services to taxonomists for standard genome sequencing and annotation.</title>
        <authorList>
            <consortium name="The Broad Institute Genomics Platform"/>
            <consortium name="The Broad Institute Genome Sequencing Center for Infectious Disease"/>
            <person name="Wu L."/>
            <person name="Ma J."/>
        </authorList>
    </citation>
    <scope>NUCLEOTIDE SEQUENCE [LARGE SCALE GENOMIC DNA]</scope>
    <source>
        <strain evidence="3">JCM 14718</strain>
    </source>
</reference>
<dbReference type="Proteomes" id="UP001500618">
    <property type="component" value="Unassembled WGS sequence"/>
</dbReference>
<dbReference type="Pfam" id="PF12802">
    <property type="entry name" value="MarR_2"/>
    <property type="match status" value="1"/>
</dbReference>
<name>A0ABN2HEB5_9ACTN</name>
<keyword evidence="3" id="KW-1185">Reference proteome</keyword>
<evidence type="ECO:0000313" key="2">
    <source>
        <dbReference type="EMBL" id="GAA1686490.1"/>
    </source>
</evidence>
<comment type="caution">
    <text evidence="2">The sequence shown here is derived from an EMBL/GenBank/DDBJ whole genome shotgun (WGS) entry which is preliminary data.</text>
</comment>
<dbReference type="Gene3D" id="1.10.10.10">
    <property type="entry name" value="Winged helix-like DNA-binding domain superfamily/Winged helix DNA-binding domain"/>
    <property type="match status" value="1"/>
</dbReference>
<accession>A0ABN2HEB5</accession>
<dbReference type="InterPro" id="IPR000835">
    <property type="entry name" value="HTH_MarR-typ"/>
</dbReference>
<dbReference type="SUPFAM" id="SSF46785">
    <property type="entry name" value="Winged helix' DNA-binding domain"/>
    <property type="match status" value="1"/>
</dbReference>
<gene>
    <name evidence="2" type="ORF">GCM10009765_39970</name>
</gene>
<protein>
    <recommendedName>
        <fullName evidence="1">HTH marR-type domain-containing protein</fullName>
    </recommendedName>
</protein>
<evidence type="ECO:0000313" key="3">
    <source>
        <dbReference type="Proteomes" id="UP001500618"/>
    </source>
</evidence>
<dbReference type="RefSeq" id="WP_163570377.1">
    <property type="nucleotide sequence ID" value="NZ_BAAANY010000014.1"/>
</dbReference>
<dbReference type="EMBL" id="BAAANY010000014">
    <property type="protein sequence ID" value="GAA1686490.1"/>
    <property type="molecule type" value="Genomic_DNA"/>
</dbReference>
<sequence>MRASDLHRIARQLREIALVATGNTAADKVTMGELLVVEDVAAHPGSSIREITERTDLAQSLVSRIVAAMHSHGVFTREVAPDDARKTLVSIDPVVRAELFKERGNRPVEGALAESLPGLLSAEIARTVAILDELTDLLQRGSR</sequence>
<dbReference type="InterPro" id="IPR036388">
    <property type="entry name" value="WH-like_DNA-bd_sf"/>
</dbReference>